<dbReference type="VEuPathDB" id="FungiDB:PSHT_04463"/>
<dbReference type="Proteomes" id="UP000238274">
    <property type="component" value="Unassembled WGS sequence"/>
</dbReference>
<dbReference type="VEuPathDB" id="FungiDB:PSTT_14354"/>
<dbReference type="OrthoDB" id="2624269at2759"/>
<dbReference type="AlphaFoldDB" id="A0A2S4WD42"/>
<dbReference type="EMBL" id="PKSM01000046">
    <property type="protein sequence ID" value="POW19627.1"/>
    <property type="molecule type" value="Genomic_DNA"/>
</dbReference>
<sequence length="300" mass="33522">MSDGSTFTNGAEPMDQNISFRSHPRLTFADLQINPQQAGGLAGNMMITDMFGWRQDEISILSSSYEAGIEHFTYQTPWMAQLLIARNEENDASTQGLLSGVASQLFETGHLLSTSIYCQETARWVPVQLSWIRGLDMKYYKIHFKTLFLQFLRSPFTPAKQATRLRQVPGFSLAQSEGFINAYMEVFPESEAGAASAPRLTDAPNLYQVDNTTRTNRGTVAQQAVEFSRAQQAEFIIGRCREHFRAQVMRVKQNRSLVPADQETSALHCWNVPVAAPQDTNRISMSSDLSFPIPIAGSIP</sequence>
<evidence type="ECO:0000313" key="1">
    <source>
        <dbReference type="EMBL" id="POW19627.1"/>
    </source>
</evidence>
<comment type="caution">
    <text evidence="1">The sequence shown here is derived from an EMBL/GenBank/DDBJ whole genome shotgun (WGS) entry which is preliminary data.</text>
</comment>
<name>A0A2S4WD42_9BASI</name>
<gene>
    <name evidence="1" type="ORF">PSHT_04463</name>
</gene>
<organism evidence="1 2">
    <name type="scientific">Puccinia striiformis</name>
    <dbReference type="NCBI Taxonomy" id="27350"/>
    <lineage>
        <taxon>Eukaryota</taxon>
        <taxon>Fungi</taxon>
        <taxon>Dikarya</taxon>
        <taxon>Basidiomycota</taxon>
        <taxon>Pucciniomycotina</taxon>
        <taxon>Pucciniomycetes</taxon>
        <taxon>Pucciniales</taxon>
        <taxon>Pucciniaceae</taxon>
        <taxon>Puccinia</taxon>
    </lineage>
</organism>
<accession>A0A2S4WD42</accession>
<keyword evidence="2" id="KW-1185">Reference proteome</keyword>
<evidence type="ECO:0000313" key="2">
    <source>
        <dbReference type="Proteomes" id="UP000238274"/>
    </source>
</evidence>
<proteinExistence type="predicted"/>
<reference evidence="2" key="2">
    <citation type="journal article" date="2018" name="BMC Genomics">
        <title>Genomic insights into host adaptation between the wheat stripe rust pathogen (Puccinia striiformis f. sp. tritici) and the barley stripe rust pathogen (Puccinia striiformis f. sp. hordei).</title>
        <authorList>
            <person name="Xia C."/>
            <person name="Wang M."/>
            <person name="Yin C."/>
            <person name="Cornejo O.E."/>
            <person name="Hulbert S.H."/>
            <person name="Chen X."/>
        </authorList>
    </citation>
    <scope>NUCLEOTIDE SEQUENCE [LARGE SCALE GENOMIC DNA]</scope>
    <source>
        <strain evidence="2">93TX-2</strain>
    </source>
</reference>
<protein>
    <submittedName>
        <fullName evidence="1">Uncharacterized protein</fullName>
    </submittedName>
</protein>
<reference evidence="2" key="3">
    <citation type="journal article" date="2018" name="Mol. Plant Microbe Interact.">
        <title>Genome sequence resources for the wheat stripe rust pathogen (Puccinia striiformis f. sp. tritici) and the barley stripe rust pathogen (Puccinia striiformis f. sp. hordei).</title>
        <authorList>
            <person name="Xia C."/>
            <person name="Wang M."/>
            <person name="Yin C."/>
            <person name="Cornejo O.E."/>
            <person name="Hulbert S.H."/>
            <person name="Chen X."/>
        </authorList>
    </citation>
    <scope>NUCLEOTIDE SEQUENCE [LARGE SCALE GENOMIC DNA]</scope>
    <source>
        <strain evidence="2">93TX-2</strain>
    </source>
</reference>
<reference evidence="1 2" key="1">
    <citation type="submission" date="2017-12" db="EMBL/GenBank/DDBJ databases">
        <title>Gene loss provides genomic basis for host adaptation in cereal stripe rust fungi.</title>
        <authorList>
            <person name="Xia C."/>
        </authorList>
    </citation>
    <scope>NUCLEOTIDE SEQUENCE [LARGE SCALE GENOMIC DNA]</scope>
    <source>
        <strain evidence="1 2">93TX-2</strain>
    </source>
</reference>